<feature type="region of interest" description="Disordered" evidence="1">
    <location>
        <begin position="71"/>
        <end position="97"/>
    </location>
</feature>
<protein>
    <submittedName>
        <fullName evidence="2">Formate dehydrogenase subunit delta</fullName>
    </submittedName>
</protein>
<accession>A0A7H0LFY9</accession>
<dbReference type="InterPro" id="IPR021074">
    <property type="entry name" value="Formate_DH_dsu"/>
</dbReference>
<dbReference type="KEGG" id="spap:H3Z74_17840"/>
<dbReference type="Pfam" id="PF11390">
    <property type="entry name" value="FdsD"/>
    <property type="match status" value="1"/>
</dbReference>
<reference evidence="2 3" key="1">
    <citation type="submission" date="2020-09" db="EMBL/GenBank/DDBJ databases">
        <title>Sphingomonas sp., a new species isolated from pork steak.</title>
        <authorList>
            <person name="Heidler von Heilborn D."/>
        </authorList>
    </citation>
    <scope>NUCLEOTIDE SEQUENCE [LARGE SCALE GENOMIC DNA]</scope>
    <source>
        <strain evidence="3">S8-3T</strain>
    </source>
</reference>
<name>A0A7H0LFY9_9SPHN</name>
<dbReference type="Proteomes" id="UP000516148">
    <property type="component" value="Chromosome"/>
</dbReference>
<proteinExistence type="predicted"/>
<evidence type="ECO:0000256" key="1">
    <source>
        <dbReference type="SAM" id="MobiDB-lite"/>
    </source>
</evidence>
<keyword evidence="3" id="KW-1185">Reference proteome</keyword>
<evidence type="ECO:0000313" key="2">
    <source>
        <dbReference type="EMBL" id="QNQ08592.1"/>
    </source>
</evidence>
<dbReference type="EMBL" id="CP061038">
    <property type="protein sequence ID" value="QNQ08592.1"/>
    <property type="molecule type" value="Genomic_DNA"/>
</dbReference>
<dbReference type="RefSeq" id="WP_187760920.1">
    <property type="nucleotide sequence ID" value="NZ_CP061038.1"/>
</dbReference>
<evidence type="ECO:0000313" key="3">
    <source>
        <dbReference type="Proteomes" id="UP000516148"/>
    </source>
</evidence>
<organism evidence="2 3">
    <name type="scientific">Sphingomonas alpina</name>
    <dbReference type="NCBI Taxonomy" id="653931"/>
    <lineage>
        <taxon>Bacteria</taxon>
        <taxon>Pseudomonadati</taxon>
        <taxon>Pseudomonadota</taxon>
        <taxon>Alphaproteobacteria</taxon>
        <taxon>Sphingomonadales</taxon>
        <taxon>Sphingomonadaceae</taxon>
        <taxon>Sphingomonas</taxon>
    </lineage>
</organism>
<dbReference type="AlphaFoldDB" id="A0A7H0LFY9"/>
<gene>
    <name evidence="2" type="ORF">H3Z74_17840</name>
</gene>
<sequence>MSGTIDKLVRMANQIATELEHQQGANAATATWDHLWHFWDPRMCAQIIAYLDQGGDGLNDMARKAVTMLRDKGTTPSQTPATDFAVGADGVPPSDAG</sequence>